<evidence type="ECO:0000256" key="2">
    <source>
        <dbReference type="SAM" id="SignalP"/>
    </source>
</evidence>
<reference evidence="4" key="2">
    <citation type="journal article" date="2021" name="Genome Biol. Evol.">
        <title>Developing a high-quality reference genome for a parasitic bivalve with doubly uniparental inheritance (Bivalvia: Unionida).</title>
        <authorList>
            <person name="Smith C.H."/>
        </authorList>
    </citation>
    <scope>NUCLEOTIDE SEQUENCE</scope>
    <source>
        <strain evidence="4">CHS0354</strain>
        <tissue evidence="4">Mantle</tissue>
    </source>
</reference>
<feature type="domain" description="Sialate O-acetylesterase" evidence="3">
    <location>
        <begin position="116"/>
        <end position="311"/>
    </location>
</feature>
<feature type="chain" id="PRO_5042238981" description="Sialate O-acetylesterase domain-containing protein" evidence="2">
    <location>
        <begin position="22"/>
        <end position="439"/>
    </location>
</feature>
<protein>
    <recommendedName>
        <fullName evidence="3">Sialate O-acetylesterase domain-containing protein</fullName>
    </recommendedName>
</protein>
<dbReference type="PANTHER" id="PTHR22901:SF0">
    <property type="entry name" value="SIALATE O-ACETYLESTERASE"/>
    <property type="match status" value="1"/>
</dbReference>
<dbReference type="GO" id="GO:0001681">
    <property type="term" value="F:sialate O-acetylesterase activity"/>
    <property type="evidence" value="ECO:0007669"/>
    <property type="project" value="InterPro"/>
</dbReference>
<dbReference type="InterPro" id="IPR005181">
    <property type="entry name" value="SASA"/>
</dbReference>
<dbReference type="AlphaFoldDB" id="A0AAE0WC27"/>
<accession>A0AAE0WC27</accession>
<name>A0AAE0WC27_9BIVA</name>
<dbReference type="SUPFAM" id="SSF52266">
    <property type="entry name" value="SGNH hydrolase"/>
    <property type="match status" value="1"/>
</dbReference>
<dbReference type="Pfam" id="PF03629">
    <property type="entry name" value="SASA"/>
    <property type="match status" value="1"/>
</dbReference>
<dbReference type="Proteomes" id="UP001195483">
    <property type="component" value="Unassembled WGS sequence"/>
</dbReference>
<dbReference type="InterPro" id="IPR036514">
    <property type="entry name" value="SGNH_hydro_sf"/>
</dbReference>
<keyword evidence="5" id="KW-1185">Reference proteome</keyword>
<proteinExistence type="predicted"/>
<dbReference type="InterPro" id="IPR039329">
    <property type="entry name" value="SIAE"/>
</dbReference>
<evidence type="ECO:0000259" key="3">
    <source>
        <dbReference type="Pfam" id="PF03629"/>
    </source>
</evidence>
<evidence type="ECO:0000313" key="5">
    <source>
        <dbReference type="Proteomes" id="UP001195483"/>
    </source>
</evidence>
<keyword evidence="1" id="KW-0378">Hydrolase</keyword>
<feature type="signal peptide" evidence="2">
    <location>
        <begin position="1"/>
        <end position="21"/>
    </location>
</feature>
<dbReference type="GO" id="GO:0005975">
    <property type="term" value="P:carbohydrate metabolic process"/>
    <property type="evidence" value="ECO:0007669"/>
    <property type="project" value="TreeGrafter"/>
</dbReference>
<dbReference type="EMBL" id="JAEAOA010001923">
    <property type="protein sequence ID" value="KAK3609136.1"/>
    <property type="molecule type" value="Genomic_DNA"/>
</dbReference>
<reference evidence="4" key="3">
    <citation type="submission" date="2023-05" db="EMBL/GenBank/DDBJ databases">
        <authorList>
            <person name="Smith C.H."/>
        </authorList>
    </citation>
    <scope>NUCLEOTIDE SEQUENCE</scope>
    <source>
        <strain evidence="4">CHS0354</strain>
        <tissue evidence="4">Mantle</tissue>
    </source>
</reference>
<keyword evidence="2" id="KW-0732">Signal</keyword>
<dbReference type="PANTHER" id="PTHR22901">
    <property type="entry name" value="SIALATE O-ACETYLESTERASE"/>
    <property type="match status" value="1"/>
</dbReference>
<organism evidence="4 5">
    <name type="scientific">Potamilus streckersoni</name>
    <dbReference type="NCBI Taxonomy" id="2493646"/>
    <lineage>
        <taxon>Eukaryota</taxon>
        <taxon>Metazoa</taxon>
        <taxon>Spiralia</taxon>
        <taxon>Lophotrochozoa</taxon>
        <taxon>Mollusca</taxon>
        <taxon>Bivalvia</taxon>
        <taxon>Autobranchia</taxon>
        <taxon>Heteroconchia</taxon>
        <taxon>Palaeoheterodonta</taxon>
        <taxon>Unionida</taxon>
        <taxon>Unionoidea</taxon>
        <taxon>Unionidae</taxon>
        <taxon>Ambleminae</taxon>
        <taxon>Lampsilini</taxon>
        <taxon>Potamilus</taxon>
    </lineage>
</organism>
<comment type="caution">
    <text evidence="4">The sequence shown here is derived from an EMBL/GenBank/DDBJ whole genome shotgun (WGS) entry which is preliminary data.</text>
</comment>
<evidence type="ECO:0000313" key="4">
    <source>
        <dbReference type="EMBL" id="KAK3609136.1"/>
    </source>
</evidence>
<gene>
    <name evidence="4" type="ORF">CHS0354_032663</name>
</gene>
<dbReference type="Gene3D" id="3.40.50.1110">
    <property type="entry name" value="SGNH hydrolase"/>
    <property type="match status" value="1"/>
</dbReference>
<sequence length="439" mass="48086">MTIESLLVAACIIFLVTGVDGASGIHFASSYGDHMVLQGAPYRSVLWGFAHKVGDAVRVSLNNAQVATTTVTANHHGSLPGIWKVKLPVQHHKGPVSIQVSSSEGSATLHDVLFGDVWFCSGQSNMGFPMGQVFNNTEELKQAPSFTEIRTFQTALTTANTSHTDLLHASSWNLPSTGSLAGFSAVCWLYGKYLYPHIHRPIGLIESAWGGTPIESWSSHEALAACTHNGRRKTRAPSQPSVLWNAMVNPFVQMTIFGAIWYQGEANAGRADRYACQFSAMISDWRQKFHKGSDGETNNLFPFGFVQLSGFNNNFNNIGGFPDLRWAQTANYGFVPNAKLQNVFMAVAMDLPDFTSPYGPIHPRDKEDVASRLVFAGRAVAYGEMGLDVQGPFPSTFNIHGSSLVIEFNQGKSPIEVRSNVGFEVVLNDTRFKISRKYK</sequence>
<evidence type="ECO:0000256" key="1">
    <source>
        <dbReference type="ARBA" id="ARBA00022801"/>
    </source>
</evidence>
<reference evidence="4" key="1">
    <citation type="journal article" date="2021" name="Genome Biol. Evol.">
        <title>A High-Quality Reference Genome for a Parasitic Bivalve with Doubly Uniparental Inheritance (Bivalvia: Unionida).</title>
        <authorList>
            <person name="Smith C.H."/>
        </authorList>
    </citation>
    <scope>NUCLEOTIDE SEQUENCE</scope>
    <source>
        <strain evidence="4">CHS0354</strain>
    </source>
</reference>